<evidence type="ECO:0000256" key="2">
    <source>
        <dbReference type="SAM" id="Phobius"/>
    </source>
</evidence>
<feature type="transmembrane region" description="Helical" evidence="2">
    <location>
        <begin position="24"/>
        <end position="42"/>
    </location>
</feature>
<dbReference type="STRING" id="1125847.NT26_1844"/>
<evidence type="ECO:0000256" key="1">
    <source>
        <dbReference type="SAM" id="MobiDB-lite"/>
    </source>
</evidence>
<dbReference type="KEGG" id="rht:NT26_1844"/>
<dbReference type="Proteomes" id="UP000010792">
    <property type="component" value="Chromosome"/>
</dbReference>
<organism evidence="3 4">
    <name type="scientific">Pseudorhizobium banfieldiae</name>
    <dbReference type="NCBI Taxonomy" id="1125847"/>
    <lineage>
        <taxon>Bacteria</taxon>
        <taxon>Pseudomonadati</taxon>
        <taxon>Pseudomonadota</taxon>
        <taxon>Alphaproteobacteria</taxon>
        <taxon>Hyphomicrobiales</taxon>
        <taxon>Rhizobiaceae</taxon>
        <taxon>Rhizobium/Agrobacterium group</taxon>
        <taxon>Pseudorhizobium</taxon>
    </lineage>
</organism>
<dbReference type="AlphaFoldDB" id="L0NEP5"/>
<keyword evidence="2" id="KW-0472">Membrane</keyword>
<keyword evidence="4" id="KW-1185">Reference proteome</keyword>
<protein>
    <submittedName>
        <fullName evidence="3">Uncharacterized protein</fullName>
    </submittedName>
</protein>
<dbReference type="EMBL" id="FO082820">
    <property type="protein sequence ID" value="CCF19568.1"/>
    <property type="molecule type" value="Genomic_DNA"/>
</dbReference>
<evidence type="ECO:0000313" key="4">
    <source>
        <dbReference type="Proteomes" id="UP000010792"/>
    </source>
</evidence>
<evidence type="ECO:0000313" key="3">
    <source>
        <dbReference type="EMBL" id="CCF19568.1"/>
    </source>
</evidence>
<feature type="region of interest" description="Disordered" evidence="1">
    <location>
        <begin position="46"/>
        <end position="87"/>
    </location>
</feature>
<reference evidence="3 4" key="1">
    <citation type="journal article" date="2013" name="Genome Biol. Evol.">
        <title>Life in an arsenic-containing gold mine: genome and physiology of the autotrophic arsenite-oxidizing bacterium rhizobium sp. NT-26.</title>
        <authorList>
            <person name="Andres J."/>
            <person name="Arsene-Ploetze F."/>
            <person name="Barbe V."/>
            <person name="Brochier-Armanet C."/>
            <person name="Cleiss-Arnold J."/>
            <person name="Coppee J.Y."/>
            <person name="Dillies M.A."/>
            <person name="Geist"/>
            <person name="L"/>
            <person name="Joublin A."/>
            <person name="Koechler S."/>
            <person name="Lassalle F."/>
            <person name="Marchal M."/>
            <person name="Medigue C."/>
            <person name="Muller D."/>
            <person name="Nesme X."/>
            <person name="Plewniak F."/>
            <person name="Proux C."/>
            <person name="Ramirez-Bahena M.H."/>
            <person name="Schenowitz C."/>
            <person name="Sismeiro O."/>
            <person name="Vallenet D."/>
            <person name="Santini J.M."/>
            <person name="Bertin P.N."/>
        </authorList>
    </citation>
    <scope>NUCLEOTIDE SEQUENCE [LARGE SCALE GENOMIC DNA]</scope>
    <source>
        <strain evidence="3 4">NT-26</strain>
    </source>
</reference>
<accession>L0NEP5</accession>
<name>L0NEP5_9HYPH</name>
<sequence length="87" mass="9671">MLGQRRGIGTILLTEDEAMSRKQIILTFLTAMTVYVLAVFLWPSNITPSSQPGSEKGARLAGLSSEDDFRQERFGVPSPEQTETRIQ</sequence>
<gene>
    <name evidence="3" type="ORF">NT26_1844</name>
</gene>
<keyword evidence="2" id="KW-1133">Transmembrane helix</keyword>
<proteinExistence type="predicted"/>
<keyword evidence="2" id="KW-0812">Transmembrane</keyword>